<dbReference type="Pfam" id="PF13400">
    <property type="entry name" value="Tad"/>
    <property type="match status" value="1"/>
</dbReference>
<organism evidence="3 4">
    <name type="scientific">Pseudooceanicola antarcticus</name>
    <dbReference type="NCBI Taxonomy" id="1247613"/>
    <lineage>
        <taxon>Bacteria</taxon>
        <taxon>Pseudomonadati</taxon>
        <taxon>Pseudomonadota</taxon>
        <taxon>Alphaproteobacteria</taxon>
        <taxon>Rhodobacterales</taxon>
        <taxon>Paracoccaceae</taxon>
        <taxon>Pseudooceanicola</taxon>
    </lineage>
</organism>
<dbReference type="EMBL" id="PGTD01000012">
    <property type="protein sequence ID" value="PJE30898.1"/>
    <property type="molecule type" value="Genomic_DNA"/>
</dbReference>
<accession>A0ABX4MS42</accession>
<dbReference type="SUPFAM" id="SSF53300">
    <property type="entry name" value="vWA-like"/>
    <property type="match status" value="1"/>
</dbReference>
<evidence type="ECO:0000259" key="2">
    <source>
        <dbReference type="PROSITE" id="PS50234"/>
    </source>
</evidence>
<evidence type="ECO:0000256" key="1">
    <source>
        <dbReference type="SAM" id="Phobius"/>
    </source>
</evidence>
<feature type="transmembrane region" description="Helical" evidence="1">
    <location>
        <begin position="33"/>
        <end position="56"/>
    </location>
</feature>
<comment type="caution">
    <text evidence="3">The sequence shown here is derived from an EMBL/GenBank/DDBJ whole genome shotgun (WGS) entry which is preliminary data.</text>
</comment>
<evidence type="ECO:0000313" key="4">
    <source>
        <dbReference type="Proteomes" id="UP000231702"/>
    </source>
</evidence>
<dbReference type="Proteomes" id="UP000231702">
    <property type="component" value="Unassembled WGS sequence"/>
</dbReference>
<dbReference type="Gene3D" id="3.40.50.410">
    <property type="entry name" value="von Willebrand factor, type A domain"/>
    <property type="match status" value="1"/>
</dbReference>
<keyword evidence="4" id="KW-1185">Reference proteome</keyword>
<reference evidence="3 4" key="1">
    <citation type="journal article" date="2018" name="Int. J. Syst. Evol. Microbiol.">
        <title>Pseudooceanicola lipolyticus sp. nov., a marine alphaproteobacterium, reclassification of Oceanicola flagellatus as Pseudooceanicola flagellatus comb. nov. and emended description of the genus Pseudooceanicola.</title>
        <authorList>
            <person name="Huang M.-M."/>
            <person name="Guo L.-L."/>
            <person name="Wu Y.-H."/>
            <person name="Lai Q.-L."/>
            <person name="Shao Z.-Z."/>
            <person name="Wang C.-S."/>
            <person name="Wu M."/>
            <person name="Xu X.-W."/>
        </authorList>
    </citation>
    <scope>NUCLEOTIDE SEQUENCE [LARGE SCALE GENOMIC DNA]</scope>
    <source>
        <strain evidence="3 4">Ar-45</strain>
    </source>
</reference>
<proteinExistence type="predicted"/>
<gene>
    <name evidence="3" type="ORF">CVM39_05490</name>
</gene>
<keyword evidence="1" id="KW-1133">Transmembrane helix</keyword>
<sequence length="473" mass="51623">MKMSTISKARGGRPLTVRLRRHVEGFAGSESGAMLPLIVFFLLITLVLGGMGVDFMRHEMARAKLQTVLDRAVLAAANTRNDLDPKAVVEDYFAKADMTEYLGPVSVQSGSGYRVVSAKASNHMKTQFLGTIGFSTLDINVSGTAEESIGDAEVSLVLDISGSMRNNSRISNMRDAAKDFIDTVITEDQTGTVSVSIVPYTSQVNAGPEIMSRLNVLTLHGYSNCIEFDSDAFSTTEINTTDFHQQFAHFSSGSGSTQYRISDPGCPDNDYERITPFSQNASALKTQIGKMQPRQNTSIHLGMKWAAGLLDPAFQPVISDMVDDGLIDPAFDGRPQNWGAGALKAIVLMTDGENVATTRLKNQVYETPDMRYFWSRNRLGYVEGDMSSSLRSYFSERAYSAGQGDTYLQQVCAAAKQKGIIVYTIGFEVSNNGAGEMEDCASSPAHFYRVEGIEISEAFESIARQLNALHLTN</sequence>
<keyword evidence="1" id="KW-0472">Membrane</keyword>
<keyword evidence="1" id="KW-0812">Transmembrane</keyword>
<dbReference type="PROSITE" id="PS50234">
    <property type="entry name" value="VWFA"/>
    <property type="match status" value="1"/>
</dbReference>
<name>A0ABX4MS42_9RHOB</name>
<protein>
    <recommendedName>
        <fullName evidence="2">VWFA domain-containing protein</fullName>
    </recommendedName>
</protein>
<evidence type="ECO:0000313" key="3">
    <source>
        <dbReference type="EMBL" id="PJE30898.1"/>
    </source>
</evidence>
<feature type="domain" description="VWFA" evidence="2">
    <location>
        <begin position="153"/>
        <end position="466"/>
    </location>
</feature>
<dbReference type="InterPro" id="IPR036465">
    <property type="entry name" value="vWFA_dom_sf"/>
</dbReference>
<dbReference type="InterPro" id="IPR028087">
    <property type="entry name" value="Tad_N"/>
</dbReference>
<dbReference type="InterPro" id="IPR002035">
    <property type="entry name" value="VWF_A"/>
</dbReference>